<keyword evidence="2" id="KW-1185">Reference proteome</keyword>
<reference evidence="2" key="2">
    <citation type="submission" date="2013-04" db="EMBL/GenBank/DDBJ databases">
        <title>Genomic mechanisms accounting for the adaptation to parasitism in nematode-trapping fungi.</title>
        <authorList>
            <person name="Ahren D.G."/>
        </authorList>
    </citation>
    <scope>NUCLEOTIDE SEQUENCE [LARGE SCALE GENOMIC DNA]</scope>
    <source>
        <strain evidence="2">CBS 200.50</strain>
    </source>
</reference>
<reference evidence="1 2" key="1">
    <citation type="journal article" date="2013" name="PLoS Genet.">
        <title>Genomic mechanisms accounting for the adaptation to parasitism in nematode-trapping fungi.</title>
        <authorList>
            <person name="Meerupati T."/>
            <person name="Andersson K.M."/>
            <person name="Friman E."/>
            <person name="Kumar D."/>
            <person name="Tunlid A."/>
            <person name="Ahren D."/>
        </authorList>
    </citation>
    <scope>NUCLEOTIDE SEQUENCE [LARGE SCALE GENOMIC DNA]</scope>
    <source>
        <strain evidence="1 2">CBS 200.50</strain>
    </source>
</reference>
<evidence type="ECO:0000313" key="2">
    <source>
        <dbReference type="Proteomes" id="UP000015100"/>
    </source>
</evidence>
<dbReference type="InterPro" id="IPR029033">
    <property type="entry name" value="His_PPase_superfam"/>
</dbReference>
<dbReference type="eggNOG" id="KOG4754">
    <property type="taxonomic scope" value="Eukaryota"/>
</dbReference>
<gene>
    <name evidence="1" type="ORF">H072_10963</name>
</gene>
<evidence type="ECO:0000313" key="1">
    <source>
        <dbReference type="EMBL" id="EPS35627.1"/>
    </source>
</evidence>
<organism evidence="1 2">
    <name type="scientific">Dactylellina haptotyla (strain CBS 200.50)</name>
    <name type="common">Nematode-trapping fungus</name>
    <name type="synonym">Monacrosporium haptotylum</name>
    <dbReference type="NCBI Taxonomy" id="1284197"/>
    <lineage>
        <taxon>Eukaryota</taxon>
        <taxon>Fungi</taxon>
        <taxon>Dikarya</taxon>
        <taxon>Ascomycota</taxon>
        <taxon>Pezizomycotina</taxon>
        <taxon>Orbiliomycetes</taxon>
        <taxon>Orbiliales</taxon>
        <taxon>Orbiliaceae</taxon>
        <taxon>Dactylellina</taxon>
    </lineage>
</organism>
<proteinExistence type="predicted"/>
<dbReference type="PANTHER" id="PTHR48100:SF1">
    <property type="entry name" value="HISTIDINE PHOSPHATASE FAMILY PROTEIN-RELATED"/>
    <property type="match status" value="1"/>
</dbReference>
<dbReference type="SMART" id="SM00855">
    <property type="entry name" value="PGAM"/>
    <property type="match status" value="1"/>
</dbReference>
<dbReference type="Gene3D" id="3.40.50.1240">
    <property type="entry name" value="Phosphoglycerate mutase-like"/>
    <property type="match status" value="1"/>
</dbReference>
<dbReference type="EMBL" id="AQGS01001094">
    <property type="protein sequence ID" value="EPS35627.1"/>
    <property type="molecule type" value="Genomic_DNA"/>
</dbReference>
<dbReference type="InterPro" id="IPR013078">
    <property type="entry name" value="His_Pase_superF_clade-1"/>
</dbReference>
<name>S8BK57_DACHA</name>
<dbReference type="OrthoDB" id="496981at2759"/>
<dbReference type="SUPFAM" id="SSF53254">
    <property type="entry name" value="Phosphoglycerate mutase-like"/>
    <property type="match status" value="1"/>
</dbReference>
<dbReference type="InterPro" id="IPR050275">
    <property type="entry name" value="PGM_Phosphatase"/>
</dbReference>
<dbReference type="CDD" id="cd07067">
    <property type="entry name" value="HP_PGM_like"/>
    <property type="match status" value="1"/>
</dbReference>
<protein>
    <recommendedName>
        <fullName evidence="3">Phosphoglycerate mutase-like protein</fullName>
    </recommendedName>
</protein>
<dbReference type="AlphaFoldDB" id="S8BK57"/>
<dbReference type="Proteomes" id="UP000015100">
    <property type="component" value="Unassembled WGS sequence"/>
</dbReference>
<dbReference type="Pfam" id="PF00300">
    <property type="entry name" value="His_Phos_1"/>
    <property type="match status" value="1"/>
</dbReference>
<dbReference type="GO" id="GO:0016791">
    <property type="term" value="F:phosphatase activity"/>
    <property type="evidence" value="ECO:0007669"/>
    <property type="project" value="TreeGrafter"/>
</dbReference>
<dbReference type="OMA" id="EWDHPPH"/>
<dbReference type="GO" id="GO:0005737">
    <property type="term" value="C:cytoplasm"/>
    <property type="evidence" value="ECO:0007669"/>
    <property type="project" value="TreeGrafter"/>
</dbReference>
<dbReference type="HOGENOM" id="CLU_039184_3_0_1"/>
<accession>S8BK57</accession>
<evidence type="ECO:0008006" key="3">
    <source>
        <dbReference type="Google" id="ProtNLM"/>
    </source>
</evidence>
<comment type="caution">
    <text evidence="1">The sequence shown here is derived from an EMBL/GenBank/DDBJ whole genome shotgun (WGS) entry which is preliminary data.</text>
</comment>
<sequence>MLRSVTERSSAFQVSVSLVHIIRHGHALHNIDRNYPYRDPPLTAAGQNASKLIKIPSVPDLIVISPMTRTIQTAMNAFPTLLGSADTPSQVEVQIWPDLREAHDANCNKGLSRTELSVKFPQFDFTECSEEWDYPPHTIERATTRAEIVRQRLKRLSKIYKNIAIITHRGFIAFLVKGDRYDVCETRSYRFATEDEEAKAKMESARMGINIDTKATYDFGPTVLIPVSD</sequence>
<dbReference type="PANTHER" id="PTHR48100">
    <property type="entry name" value="BROAD-SPECIFICITY PHOSPHATASE YOR283W-RELATED"/>
    <property type="match status" value="1"/>
</dbReference>